<feature type="domain" description="Baseplate protein J-like barrel" evidence="1">
    <location>
        <begin position="104"/>
        <end position="180"/>
    </location>
</feature>
<dbReference type="InterPro" id="IPR052399">
    <property type="entry name" value="Phage_Baseplate_Assmbl_Protein"/>
</dbReference>
<evidence type="ECO:0000313" key="2">
    <source>
        <dbReference type="EMBL" id="GBF38530.1"/>
    </source>
</evidence>
<dbReference type="Proteomes" id="UP000245076">
    <property type="component" value="Unassembled WGS sequence"/>
</dbReference>
<proteinExistence type="predicted"/>
<dbReference type="OrthoDB" id="342143at2"/>
<organism evidence="2 3">
    <name type="scientific">Leptospira johnsonii</name>
    <dbReference type="NCBI Taxonomy" id="1917820"/>
    <lineage>
        <taxon>Bacteria</taxon>
        <taxon>Pseudomonadati</taxon>
        <taxon>Spirochaetota</taxon>
        <taxon>Spirochaetia</taxon>
        <taxon>Leptospirales</taxon>
        <taxon>Leptospiraceae</taxon>
        <taxon>Leptospira</taxon>
    </lineage>
</organism>
<dbReference type="InterPro" id="IPR006949">
    <property type="entry name" value="Barrel_Baseplate_J-like"/>
</dbReference>
<dbReference type="Pfam" id="PF04865">
    <property type="entry name" value="Baseplate_J"/>
    <property type="match status" value="1"/>
</dbReference>
<dbReference type="AlphaFoldDB" id="A0A2P2D1M1"/>
<dbReference type="RefSeq" id="WP_108928255.1">
    <property type="nucleotide sequence ID" value="NZ_BFAY01000008.1"/>
</dbReference>
<evidence type="ECO:0000313" key="3">
    <source>
        <dbReference type="Proteomes" id="UP000245076"/>
    </source>
</evidence>
<evidence type="ECO:0000259" key="1">
    <source>
        <dbReference type="Pfam" id="PF04865"/>
    </source>
</evidence>
<reference evidence="2 3" key="1">
    <citation type="submission" date="2018-02" db="EMBL/GenBank/DDBJ databases">
        <title>Novel Leptospira species isolated from soil and water in Japan.</title>
        <authorList>
            <person name="Nakao R."/>
            <person name="Masuzawa T."/>
        </authorList>
    </citation>
    <scope>NUCLEOTIDE SEQUENCE [LARGE SCALE GENOMIC DNA]</scope>
    <source>
        <strain evidence="2 3">E8</strain>
    </source>
</reference>
<sequence length="421" mass="45057">MAFGVTPQGFIRKSYADILQSLEDRAKLEENFGPEIDLSPYGELGIILQNVAREFDEVWQGLEETYYSKFINQAEGVQLDRIVAQGGLSRIPARKSTVTLKVLGDLSAEVSSGFIVQTPTGIQFEVIEPGLITNAAGTDFSFRSIETGGKTVVAAGTITEIVTQLPGINSITNPAPSTGGGPIESDAELRQRYKDRGASGGSSLPAIRETILGVSGVSSVFVYENVKSTIDEGRPPHSIEIVVVGTPPLISGGDPEDLYRQSIAEAIFNSKPAGIETFAVEGPNKRTKSVTDANGQAHTMNWAVPSSKNVYIAVKITKNSEWVATNADIVRTRAIQLVGGVDTIGGQSIEYPGLDLGADVMAWQIVANFDGIKGIDDVIVYLSFNTFGTIPPDPTWVSKLAIGPSEYAQTFTSNITVYYTP</sequence>
<gene>
    <name evidence="2" type="ORF">LPTSP1_15230</name>
</gene>
<dbReference type="EMBL" id="BFAY01000008">
    <property type="protein sequence ID" value="GBF38530.1"/>
    <property type="molecule type" value="Genomic_DNA"/>
</dbReference>
<accession>A0A2P2D1M1</accession>
<dbReference type="PANTHER" id="PTHR37829:SF3">
    <property type="entry name" value="PROTEIN JAYE-RELATED"/>
    <property type="match status" value="1"/>
</dbReference>
<comment type="caution">
    <text evidence="2">The sequence shown here is derived from an EMBL/GenBank/DDBJ whole genome shotgun (WGS) entry which is preliminary data.</text>
</comment>
<protein>
    <submittedName>
        <fullName evidence="2">Putative baseplate J-like protein</fullName>
    </submittedName>
</protein>
<dbReference type="PANTHER" id="PTHR37829">
    <property type="entry name" value="PHAGE-LIKE ELEMENT PBSX PROTEIN XKDT"/>
    <property type="match status" value="1"/>
</dbReference>
<name>A0A2P2D1M1_9LEPT</name>
<keyword evidence="3" id="KW-1185">Reference proteome</keyword>